<protein>
    <submittedName>
        <fullName evidence="1">Uncharacterized protein</fullName>
    </submittedName>
</protein>
<comment type="caution">
    <text evidence="1">The sequence shown here is derived from an EMBL/GenBank/DDBJ whole genome shotgun (WGS) entry which is preliminary data.</text>
</comment>
<organism evidence="1">
    <name type="scientific">marine sediment metagenome</name>
    <dbReference type="NCBI Taxonomy" id="412755"/>
    <lineage>
        <taxon>unclassified sequences</taxon>
        <taxon>metagenomes</taxon>
        <taxon>ecological metagenomes</taxon>
    </lineage>
</organism>
<evidence type="ECO:0000313" key="1">
    <source>
        <dbReference type="EMBL" id="KKL04103.1"/>
    </source>
</evidence>
<gene>
    <name evidence="1" type="ORF">LCGC14_2619450</name>
</gene>
<reference evidence="1" key="1">
    <citation type="journal article" date="2015" name="Nature">
        <title>Complex archaea that bridge the gap between prokaryotes and eukaryotes.</title>
        <authorList>
            <person name="Spang A."/>
            <person name="Saw J.H."/>
            <person name="Jorgensen S.L."/>
            <person name="Zaremba-Niedzwiedzka K."/>
            <person name="Martijn J."/>
            <person name="Lind A.E."/>
            <person name="van Eijk R."/>
            <person name="Schleper C."/>
            <person name="Guy L."/>
            <person name="Ettema T.J."/>
        </authorList>
    </citation>
    <scope>NUCLEOTIDE SEQUENCE</scope>
</reference>
<dbReference type="EMBL" id="LAZR01044666">
    <property type="protein sequence ID" value="KKL04103.1"/>
    <property type="molecule type" value="Genomic_DNA"/>
</dbReference>
<proteinExistence type="predicted"/>
<accession>A0A0F9CW33</accession>
<sequence>MTVNLDRFGRITDLIFDEFSSAMKKFGSFNSIHEGYAIIHEELDELWDNVKLQHPHPEDLKKEAKQVAAMAIRFLYDLCDV</sequence>
<name>A0A0F9CW33_9ZZZZ</name>
<dbReference type="AlphaFoldDB" id="A0A0F9CW33"/>